<reference evidence="1" key="1">
    <citation type="submission" date="2023-11" db="EMBL/GenBank/DDBJ databases">
        <authorList>
            <person name="Poullet M."/>
        </authorList>
    </citation>
    <scope>NUCLEOTIDE SEQUENCE</scope>
    <source>
        <strain evidence="1">E1834</strain>
    </source>
</reference>
<proteinExistence type="predicted"/>
<organism evidence="1 2">
    <name type="scientific">Meloidogyne enterolobii</name>
    <name type="common">Root-knot nematode worm</name>
    <name type="synonym">Meloidogyne mayaguensis</name>
    <dbReference type="NCBI Taxonomy" id="390850"/>
    <lineage>
        <taxon>Eukaryota</taxon>
        <taxon>Metazoa</taxon>
        <taxon>Ecdysozoa</taxon>
        <taxon>Nematoda</taxon>
        <taxon>Chromadorea</taxon>
        <taxon>Rhabditida</taxon>
        <taxon>Tylenchina</taxon>
        <taxon>Tylenchomorpha</taxon>
        <taxon>Tylenchoidea</taxon>
        <taxon>Meloidogynidae</taxon>
        <taxon>Meloidogyninae</taxon>
        <taxon>Meloidogyne</taxon>
    </lineage>
</organism>
<keyword evidence="2" id="KW-1185">Reference proteome</keyword>
<dbReference type="Proteomes" id="UP001497535">
    <property type="component" value="Unassembled WGS sequence"/>
</dbReference>
<evidence type="ECO:0000313" key="2">
    <source>
        <dbReference type="Proteomes" id="UP001497535"/>
    </source>
</evidence>
<sequence>MKGESTHAPTIASKFWVPLVHLSRVRILPFLVIWKRSLGFLDINLAKRMKLRENFSCIECLF</sequence>
<accession>A0ACB0Y8I1</accession>
<comment type="caution">
    <text evidence="1">The sequence shown here is derived from an EMBL/GenBank/DDBJ whole genome shotgun (WGS) entry which is preliminary data.</text>
</comment>
<dbReference type="EMBL" id="CAVMJV010000007">
    <property type="protein sequence ID" value="CAK5034992.1"/>
    <property type="molecule type" value="Genomic_DNA"/>
</dbReference>
<name>A0ACB0Y8I1_MELEN</name>
<protein>
    <submittedName>
        <fullName evidence="1">Uncharacterized protein</fullName>
    </submittedName>
</protein>
<evidence type="ECO:0000313" key="1">
    <source>
        <dbReference type="EMBL" id="CAK5034992.1"/>
    </source>
</evidence>
<gene>
    <name evidence="1" type="ORF">MENTE1834_LOCUS8606</name>
</gene>